<evidence type="ECO:0000256" key="1">
    <source>
        <dbReference type="ARBA" id="ARBA00023015"/>
    </source>
</evidence>
<evidence type="ECO:0000256" key="2">
    <source>
        <dbReference type="ARBA" id="ARBA00023125"/>
    </source>
</evidence>
<dbReference type="EMBL" id="FOXX01000004">
    <property type="protein sequence ID" value="SFQ55009.1"/>
    <property type="molecule type" value="Genomic_DNA"/>
</dbReference>
<dbReference type="PANTHER" id="PTHR30514:SF1">
    <property type="entry name" value="HTH-TYPE TRANSCRIPTIONAL REGULATOR HEXR-RELATED"/>
    <property type="match status" value="1"/>
</dbReference>
<keyword evidence="2" id="KW-0238">DNA-binding</keyword>
<evidence type="ECO:0000259" key="5">
    <source>
        <dbReference type="PROSITE" id="PS51464"/>
    </source>
</evidence>
<keyword evidence="1" id="KW-0805">Transcription regulation</keyword>
<evidence type="ECO:0000313" key="7">
    <source>
        <dbReference type="Proteomes" id="UP000182762"/>
    </source>
</evidence>
<protein>
    <submittedName>
        <fullName evidence="6">Transcriptional regulator, RpiR family</fullName>
    </submittedName>
</protein>
<dbReference type="InterPro" id="IPR047640">
    <property type="entry name" value="RpiR-like"/>
</dbReference>
<sequence length="258" mass="29904">MKLEELINKYYNQLHENDFHILKYVLNHKSSCYELGINSLADKCNVSRSSILRLAQKLGFSGYSEFRVFLKWEDQEGPSEQVSSVEVLSTDIQETLKYTKTKNFHEICGLIEQSERIFVYGTGDLQLNCAYELQRMFRAMQRYLHVIRVHSEFEMIIRDVTVRDVVIIISLSGDTPIMVPTVRSIVSKGIPFISITNLRNNVLARMTPFNLYANCSETKLDDGTTVPTFSTLFIVGETLFRKYVEYRQHIEVSQKEES</sequence>
<name>A0A1I5ZES9_9BACI</name>
<reference evidence="6 7" key="1">
    <citation type="submission" date="2016-10" db="EMBL/GenBank/DDBJ databases">
        <authorList>
            <person name="Varghese N."/>
            <person name="Submissions S."/>
        </authorList>
    </citation>
    <scope>NUCLEOTIDE SEQUENCE [LARGE SCALE GENOMIC DNA]</scope>
    <source>
        <strain evidence="6 7">DSM 13796</strain>
    </source>
</reference>
<dbReference type="InterPro" id="IPR035472">
    <property type="entry name" value="RpiR-like_SIS"/>
</dbReference>
<feature type="domain" description="HTH rpiR-type" evidence="4">
    <location>
        <begin position="1"/>
        <end position="77"/>
    </location>
</feature>
<dbReference type="SUPFAM" id="SSF46689">
    <property type="entry name" value="Homeodomain-like"/>
    <property type="match status" value="1"/>
</dbReference>
<evidence type="ECO:0000256" key="3">
    <source>
        <dbReference type="ARBA" id="ARBA00023163"/>
    </source>
</evidence>
<comment type="caution">
    <text evidence="6">The sequence shown here is derived from an EMBL/GenBank/DDBJ whole genome shotgun (WGS) entry which is preliminary data.</text>
</comment>
<evidence type="ECO:0000313" key="6">
    <source>
        <dbReference type="EMBL" id="SFQ55009.1"/>
    </source>
</evidence>
<evidence type="ECO:0000259" key="4">
    <source>
        <dbReference type="PROSITE" id="PS51071"/>
    </source>
</evidence>
<dbReference type="InterPro" id="IPR046348">
    <property type="entry name" value="SIS_dom_sf"/>
</dbReference>
<dbReference type="CDD" id="cd05013">
    <property type="entry name" value="SIS_RpiR"/>
    <property type="match status" value="1"/>
</dbReference>
<dbReference type="Proteomes" id="UP000182762">
    <property type="component" value="Unassembled WGS sequence"/>
</dbReference>
<dbReference type="InterPro" id="IPR036388">
    <property type="entry name" value="WH-like_DNA-bd_sf"/>
</dbReference>
<gene>
    <name evidence="6" type="ORF">SAMN02745910_01997</name>
</gene>
<dbReference type="Pfam" id="PF01418">
    <property type="entry name" value="HTH_6"/>
    <property type="match status" value="1"/>
</dbReference>
<dbReference type="RefSeq" id="WP_061804305.1">
    <property type="nucleotide sequence ID" value="NZ_FOXX01000004.1"/>
</dbReference>
<accession>A0A1I5ZES9</accession>
<keyword evidence="3" id="KW-0804">Transcription</keyword>
<dbReference type="InterPro" id="IPR000281">
    <property type="entry name" value="HTH_RpiR"/>
</dbReference>
<dbReference type="Pfam" id="PF01380">
    <property type="entry name" value="SIS"/>
    <property type="match status" value="1"/>
</dbReference>
<keyword evidence="7" id="KW-1185">Reference proteome</keyword>
<dbReference type="PROSITE" id="PS51464">
    <property type="entry name" value="SIS"/>
    <property type="match status" value="1"/>
</dbReference>
<feature type="domain" description="SIS" evidence="5">
    <location>
        <begin position="107"/>
        <end position="249"/>
    </location>
</feature>
<dbReference type="InterPro" id="IPR009057">
    <property type="entry name" value="Homeodomain-like_sf"/>
</dbReference>
<dbReference type="Gene3D" id="1.10.10.10">
    <property type="entry name" value="Winged helix-like DNA-binding domain superfamily/Winged helix DNA-binding domain"/>
    <property type="match status" value="1"/>
</dbReference>
<dbReference type="GeneID" id="93710671"/>
<dbReference type="InterPro" id="IPR001347">
    <property type="entry name" value="SIS_dom"/>
</dbReference>
<proteinExistence type="predicted"/>
<dbReference type="SUPFAM" id="SSF53697">
    <property type="entry name" value="SIS domain"/>
    <property type="match status" value="1"/>
</dbReference>
<organism evidence="6 7">
    <name type="scientific">Priestia endophytica DSM 13796</name>
    <dbReference type="NCBI Taxonomy" id="1121089"/>
    <lineage>
        <taxon>Bacteria</taxon>
        <taxon>Bacillati</taxon>
        <taxon>Bacillota</taxon>
        <taxon>Bacilli</taxon>
        <taxon>Bacillales</taxon>
        <taxon>Bacillaceae</taxon>
        <taxon>Priestia</taxon>
    </lineage>
</organism>
<dbReference type="PANTHER" id="PTHR30514">
    <property type="entry name" value="GLUCOKINASE"/>
    <property type="match status" value="1"/>
</dbReference>
<dbReference type="Gene3D" id="3.40.50.10490">
    <property type="entry name" value="Glucose-6-phosphate isomerase like protein, domain 1"/>
    <property type="match status" value="1"/>
</dbReference>
<dbReference type="PROSITE" id="PS51071">
    <property type="entry name" value="HTH_RPIR"/>
    <property type="match status" value="1"/>
</dbReference>